<feature type="domain" description="Signal transduction histidine kinase internal region" evidence="3">
    <location>
        <begin position="194"/>
        <end position="272"/>
    </location>
</feature>
<protein>
    <submittedName>
        <fullName evidence="4">Histidine kinase</fullName>
    </submittedName>
</protein>
<feature type="transmembrane region" description="Helical" evidence="2">
    <location>
        <begin position="115"/>
        <end position="135"/>
    </location>
</feature>
<evidence type="ECO:0000313" key="4">
    <source>
        <dbReference type="EMBL" id="MCJ8208819.1"/>
    </source>
</evidence>
<feature type="transmembrane region" description="Helical" evidence="2">
    <location>
        <begin position="20"/>
        <end position="38"/>
    </location>
</feature>
<evidence type="ECO:0000313" key="5">
    <source>
        <dbReference type="Proteomes" id="UP001139450"/>
    </source>
</evidence>
<dbReference type="PANTHER" id="PTHR34220">
    <property type="entry name" value="SENSOR HISTIDINE KINASE YPDA"/>
    <property type="match status" value="1"/>
</dbReference>
<dbReference type="GO" id="GO:0000155">
    <property type="term" value="F:phosphorelay sensor kinase activity"/>
    <property type="evidence" value="ECO:0007669"/>
    <property type="project" value="InterPro"/>
</dbReference>
<dbReference type="InterPro" id="IPR050640">
    <property type="entry name" value="Bact_2-comp_sensor_kinase"/>
</dbReference>
<dbReference type="InterPro" id="IPR036890">
    <property type="entry name" value="HATPase_C_sf"/>
</dbReference>
<proteinExistence type="predicted"/>
<evidence type="ECO:0000256" key="2">
    <source>
        <dbReference type="SAM" id="Phobius"/>
    </source>
</evidence>
<dbReference type="EMBL" id="JALJEJ010000002">
    <property type="protein sequence ID" value="MCJ8208819.1"/>
    <property type="molecule type" value="Genomic_DNA"/>
</dbReference>
<keyword evidence="4" id="KW-0418">Kinase</keyword>
<comment type="caution">
    <text evidence="4">The sequence shown here is derived from an EMBL/GenBank/DDBJ whole genome shotgun (WGS) entry which is preliminary data.</text>
</comment>
<dbReference type="InterPro" id="IPR010559">
    <property type="entry name" value="Sig_transdc_His_kin_internal"/>
</dbReference>
<keyword evidence="2" id="KW-1133">Transmembrane helix</keyword>
<name>A0A9X1X527_9SPHI</name>
<accession>A0A9X1X527</accession>
<keyword evidence="2" id="KW-0812">Transmembrane</keyword>
<evidence type="ECO:0000259" key="3">
    <source>
        <dbReference type="Pfam" id="PF06580"/>
    </source>
</evidence>
<keyword evidence="5" id="KW-1185">Reference proteome</keyword>
<dbReference type="RefSeq" id="WP_245128655.1">
    <property type="nucleotide sequence ID" value="NZ_JALJEJ010000002.1"/>
</dbReference>
<keyword evidence="2" id="KW-0472">Membrane</keyword>
<dbReference type="Pfam" id="PF06580">
    <property type="entry name" value="His_kinase"/>
    <property type="match status" value="1"/>
</dbReference>
<dbReference type="PANTHER" id="PTHR34220:SF7">
    <property type="entry name" value="SENSOR HISTIDINE KINASE YPDA"/>
    <property type="match status" value="1"/>
</dbReference>
<dbReference type="Gene3D" id="3.30.565.10">
    <property type="entry name" value="Histidine kinase-like ATPase, C-terminal domain"/>
    <property type="match status" value="1"/>
</dbReference>
<feature type="transmembrane region" description="Helical" evidence="2">
    <location>
        <begin position="155"/>
        <end position="174"/>
    </location>
</feature>
<dbReference type="Proteomes" id="UP001139450">
    <property type="component" value="Unassembled WGS sequence"/>
</dbReference>
<reference evidence="4" key="1">
    <citation type="submission" date="2022-04" db="EMBL/GenBank/DDBJ databases">
        <title>Mucilaginibacter sp. RS28 isolated from freshwater.</title>
        <authorList>
            <person name="Ko S.-R."/>
        </authorList>
    </citation>
    <scope>NUCLEOTIDE SEQUENCE</scope>
    <source>
        <strain evidence="4">RS28</strain>
    </source>
</reference>
<gene>
    <name evidence="4" type="ORF">MUY27_03810</name>
</gene>
<keyword evidence="4" id="KW-0808">Transferase</keyword>
<keyword evidence="1" id="KW-0175">Coiled coil</keyword>
<dbReference type="AlphaFoldDB" id="A0A9X1X527"/>
<feature type="transmembrane region" description="Helical" evidence="2">
    <location>
        <begin position="45"/>
        <end position="64"/>
    </location>
</feature>
<evidence type="ECO:0000256" key="1">
    <source>
        <dbReference type="SAM" id="Coils"/>
    </source>
</evidence>
<organism evidence="4 5">
    <name type="scientific">Mucilaginibacter straminoryzae</name>
    <dbReference type="NCBI Taxonomy" id="2932774"/>
    <lineage>
        <taxon>Bacteria</taxon>
        <taxon>Pseudomonadati</taxon>
        <taxon>Bacteroidota</taxon>
        <taxon>Sphingobacteriia</taxon>
        <taxon>Sphingobacteriales</taxon>
        <taxon>Sphingobacteriaceae</taxon>
        <taxon>Mucilaginibacter</taxon>
    </lineage>
</organism>
<sequence>MKRIILKALNLNGSPYHFTVSPSLSYILLLLLFTFMLVDGTEKKITWYGSMLIALLLNSGRLLALREGGIMARYVHFEPLEFSFQFMAQFLFCYILFRLNLRNSPLDTLRTSNRLLYFTVNSFLALTILFVAGFLQRQLFDQTQPRRLYWATYTARFALSAVLTGILLKIIYLLRASRKQARENEQLKNAYTTAELELLKEQLNPHFLFNSLSSLSGVVAEDAALAQQYIKHLSQVFRYTLAKPAGMLVTLEEELMMIRSFSRLLEMRLEKAFILDMNINAAAAKLRLPHLSLQPLLENAAKHNAATAAKPLVVKVYLEGPYVAVSNNLQRVNAESNGIGLANLNERFRILLKKDIIIEQTTDTFTVKLPLSYE</sequence>
<dbReference type="GO" id="GO:0016020">
    <property type="term" value="C:membrane"/>
    <property type="evidence" value="ECO:0007669"/>
    <property type="project" value="InterPro"/>
</dbReference>
<feature type="transmembrane region" description="Helical" evidence="2">
    <location>
        <begin position="84"/>
        <end position="103"/>
    </location>
</feature>
<feature type="coiled-coil region" evidence="1">
    <location>
        <begin position="177"/>
        <end position="204"/>
    </location>
</feature>